<dbReference type="InterPro" id="IPR006043">
    <property type="entry name" value="NCS2"/>
</dbReference>
<evidence type="ECO:0000313" key="8">
    <source>
        <dbReference type="Proteomes" id="UP001634394"/>
    </source>
</evidence>
<gene>
    <name evidence="7" type="ORF">ACJMK2_021459</name>
</gene>
<evidence type="ECO:0000256" key="6">
    <source>
        <dbReference type="SAM" id="Phobius"/>
    </source>
</evidence>
<evidence type="ECO:0000256" key="1">
    <source>
        <dbReference type="ARBA" id="ARBA00004141"/>
    </source>
</evidence>
<comment type="caution">
    <text evidence="7">The sequence shown here is derived from an EMBL/GenBank/DDBJ whole genome shotgun (WGS) entry which is preliminary data.</text>
</comment>
<keyword evidence="4 6" id="KW-1133">Transmembrane helix</keyword>
<feature type="transmembrane region" description="Helical" evidence="6">
    <location>
        <begin position="323"/>
        <end position="343"/>
    </location>
</feature>
<keyword evidence="3 6" id="KW-0812">Transmembrane</keyword>
<evidence type="ECO:0008006" key="9">
    <source>
        <dbReference type="Google" id="ProtNLM"/>
    </source>
</evidence>
<dbReference type="GO" id="GO:0016020">
    <property type="term" value="C:membrane"/>
    <property type="evidence" value="ECO:0007669"/>
    <property type="project" value="UniProtKB-SubCell"/>
</dbReference>
<evidence type="ECO:0000256" key="2">
    <source>
        <dbReference type="ARBA" id="ARBA00008821"/>
    </source>
</evidence>
<feature type="transmembrane region" description="Helical" evidence="6">
    <location>
        <begin position="400"/>
        <end position="419"/>
    </location>
</feature>
<evidence type="ECO:0000313" key="7">
    <source>
        <dbReference type="EMBL" id="KAL3836004.1"/>
    </source>
</evidence>
<dbReference type="PANTHER" id="PTHR11119">
    <property type="entry name" value="XANTHINE-URACIL / VITAMIN C PERMEASE FAMILY MEMBER"/>
    <property type="match status" value="1"/>
</dbReference>
<protein>
    <recommendedName>
        <fullName evidence="9">Solute carrier family 23 member 1</fullName>
    </recommendedName>
</protein>
<dbReference type="EMBL" id="JBJQND010000018">
    <property type="protein sequence ID" value="KAL3836004.1"/>
    <property type="molecule type" value="Genomic_DNA"/>
</dbReference>
<feature type="transmembrane region" description="Helical" evidence="6">
    <location>
        <begin position="253"/>
        <end position="272"/>
    </location>
</feature>
<sequence length="606" mass="65601">MQACDGSDIKNGKLLERNMAKDVTVEIVGTCGKTLTVTMASDRRTGDDALKEEMEIYTKSGHSFDMIYGIEDNPPIHLCFLFGLQQVLLSISSTVSIPLIVCAKICADDLDLVKSEIMSTFLFMCGICTILQDTIGVRLPIIQGGCHKFIPAVTSLMLLPVWKCPDFTAVQAAAENATSNITFDMDSYRTEVWQSRMRMIQGGIILASLTQVVIGCTGILGVIIQFIGPITVVPTITLVGLSLVDVAMKFCQVHWGISALTVCLVFLFALYLRNIQVPFCGWSSRRRCHTVRFPIFKLLPLHKSCLSASLLTSFMLFAGQWGLPTVSLASFMAMLAATIASIIESVGDYYACARISCAPSPPAHAINRGIAIEGLGSIISGLVGSGGCNNIVASRRAFQAAGLIFLVSGLIGKFGAVLTMLPDPVLGGIILISFGMVTSVGLSTLQFVDLSSGRNLCIIGSSMLIGLMVPNYMTQNPGCIKTGVSELDQVLTVLLSTAMFLGGVIGFVLDNTVPGTAEERGILKWRESMDVQHNVGQSEKNGYSTVYDLPLIMSCLRRFKCFTRVPFLPVFHMSPTGICLCKSKQETKEGWDSSDEDTHKSFQTQF</sequence>
<feature type="transmembrane region" description="Helical" evidence="6">
    <location>
        <begin position="455"/>
        <end position="473"/>
    </location>
</feature>
<comment type="subcellular location">
    <subcellularLocation>
        <location evidence="1">Membrane</location>
        <topology evidence="1">Multi-pass membrane protein</topology>
    </subcellularLocation>
</comment>
<evidence type="ECO:0000256" key="3">
    <source>
        <dbReference type="ARBA" id="ARBA00022692"/>
    </source>
</evidence>
<evidence type="ECO:0000256" key="5">
    <source>
        <dbReference type="ARBA" id="ARBA00023136"/>
    </source>
</evidence>
<feature type="transmembrane region" description="Helical" evidence="6">
    <location>
        <begin position="293"/>
        <end position="317"/>
    </location>
</feature>
<organism evidence="7 8">
    <name type="scientific">Sinanodonta woodiana</name>
    <name type="common">Chinese pond mussel</name>
    <name type="synonym">Anodonta woodiana</name>
    <dbReference type="NCBI Taxonomy" id="1069815"/>
    <lineage>
        <taxon>Eukaryota</taxon>
        <taxon>Metazoa</taxon>
        <taxon>Spiralia</taxon>
        <taxon>Lophotrochozoa</taxon>
        <taxon>Mollusca</taxon>
        <taxon>Bivalvia</taxon>
        <taxon>Autobranchia</taxon>
        <taxon>Heteroconchia</taxon>
        <taxon>Palaeoheterodonta</taxon>
        <taxon>Unionida</taxon>
        <taxon>Unionoidea</taxon>
        <taxon>Unionidae</taxon>
        <taxon>Unioninae</taxon>
        <taxon>Sinanodonta</taxon>
    </lineage>
</organism>
<accession>A0ABD3TG57</accession>
<keyword evidence="8" id="KW-1185">Reference proteome</keyword>
<feature type="transmembrane region" description="Helical" evidence="6">
    <location>
        <begin position="425"/>
        <end position="448"/>
    </location>
</feature>
<feature type="transmembrane region" description="Helical" evidence="6">
    <location>
        <begin position="493"/>
        <end position="513"/>
    </location>
</feature>
<reference evidence="7 8" key="1">
    <citation type="submission" date="2024-11" db="EMBL/GenBank/DDBJ databases">
        <title>Chromosome-level genome assembly of the freshwater bivalve Anodonta woodiana.</title>
        <authorList>
            <person name="Chen X."/>
        </authorList>
    </citation>
    <scope>NUCLEOTIDE SEQUENCE [LARGE SCALE GENOMIC DNA]</scope>
    <source>
        <strain evidence="7">MN2024</strain>
        <tissue evidence="7">Gills</tissue>
    </source>
</reference>
<dbReference type="AlphaFoldDB" id="A0ABD3TG57"/>
<comment type="similarity">
    <text evidence="2">Belongs to the nucleobase:cation symporter-2 (NCS2) (TC 2.A.40) family.</text>
</comment>
<dbReference type="Pfam" id="PF00860">
    <property type="entry name" value="Xan_ur_permease"/>
    <property type="match status" value="1"/>
</dbReference>
<feature type="transmembrane region" description="Helical" evidence="6">
    <location>
        <begin position="204"/>
        <end position="233"/>
    </location>
</feature>
<proteinExistence type="inferred from homology"/>
<name>A0ABD3TG57_SINWO</name>
<evidence type="ECO:0000256" key="4">
    <source>
        <dbReference type="ARBA" id="ARBA00022989"/>
    </source>
</evidence>
<dbReference type="Proteomes" id="UP001634394">
    <property type="component" value="Unassembled WGS sequence"/>
</dbReference>
<keyword evidence="5 6" id="KW-0472">Membrane</keyword>